<gene>
    <name evidence="1" type="ORF">KFK09_002133</name>
</gene>
<proteinExistence type="predicted"/>
<sequence length="128" mass="15025">MPLLPLQQTKLTKFPKKTKLPSLPHQNTTKMSNHGLEDVGQEAFHVLEEYLEEEKRRKAQLQSYGYYYGKREYSDYYYVIAKPVQSNIPQPKRQPVVSTIDSNEAAKRYGGVIFARKQEIRKPYRLAF</sequence>
<dbReference type="AlphaFoldDB" id="A0A8T3C6X5"/>
<comment type="caution">
    <text evidence="1">The sequence shown here is derived from an EMBL/GenBank/DDBJ whole genome shotgun (WGS) entry which is preliminary data.</text>
</comment>
<dbReference type="SMR" id="A0A8T3C6X5"/>
<protein>
    <submittedName>
        <fullName evidence="1">Uncharacterized protein</fullName>
    </submittedName>
</protein>
<organism evidence="1 2">
    <name type="scientific">Dendrobium nobile</name>
    <name type="common">Orchid</name>
    <dbReference type="NCBI Taxonomy" id="94219"/>
    <lineage>
        <taxon>Eukaryota</taxon>
        <taxon>Viridiplantae</taxon>
        <taxon>Streptophyta</taxon>
        <taxon>Embryophyta</taxon>
        <taxon>Tracheophyta</taxon>
        <taxon>Spermatophyta</taxon>
        <taxon>Magnoliopsida</taxon>
        <taxon>Liliopsida</taxon>
        <taxon>Asparagales</taxon>
        <taxon>Orchidaceae</taxon>
        <taxon>Epidendroideae</taxon>
        <taxon>Malaxideae</taxon>
        <taxon>Dendrobiinae</taxon>
        <taxon>Dendrobium</taxon>
    </lineage>
</organism>
<dbReference type="EMBL" id="JAGYWB010000002">
    <property type="protein sequence ID" value="KAI0529580.1"/>
    <property type="molecule type" value="Genomic_DNA"/>
</dbReference>
<name>A0A8T3C6X5_DENNO</name>
<dbReference type="Proteomes" id="UP000829196">
    <property type="component" value="Unassembled WGS sequence"/>
</dbReference>
<accession>A0A8T3C6X5</accession>
<reference evidence="1" key="1">
    <citation type="journal article" date="2022" name="Front. Genet.">
        <title>Chromosome-Scale Assembly of the Dendrobium nobile Genome Provides Insights Into the Molecular Mechanism of the Biosynthesis of the Medicinal Active Ingredient of Dendrobium.</title>
        <authorList>
            <person name="Xu Q."/>
            <person name="Niu S.-C."/>
            <person name="Li K.-L."/>
            <person name="Zheng P.-J."/>
            <person name="Zhang X.-J."/>
            <person name="Jia Y."/>
            <person name="Liu Y."/>
            <person name="Niu Y.-X."/>
            <person name="Yu L.-H."/>
            <person name="Chen D.-F."/>
            <person name="Zhang G.-Q."/>
        </authorList>
    </citation>
    <scope>NUCLEOTIDE SEQUENCE</scope>
    <source>
        <tissue evidence="1">Leaf</tissue>
    </source>
</reference>
<evidence type="ECO:0000313" key="1">
    <source>
        <dbReference type="EMBL" id="KAI0529580.1"/>
    </source>
</evidence>
<evidence type="ECO:0000313" key="2">
    <source>
        <dbReference type="Proteomes" id="UP000829196"/>
    </source>
</evidence>
<keyword evidence="2" id="KW-1185">Reference proteome</keyword>